<evidence type="ECO:0000313" key="3">
    <source>
        <dbReference type="Proteomes" id="UP000009038"/>
    </source>
</evidence>
<feature type="compositionally biased region" description="Low complexity" evidence="1">
    <location>
        <begin position="269"/>
        <end position="279"/>
    </location>
</feature>
<evidence type="ECO:0000313" key="2">
    <source>
        <dbReference type="EMBL" id="EHA25560.1"/>
    </source>
</evidence>
<dbReference type="VEuPathDB" id="FungiDB:ASPNIDRAFT2_42074"/>
<name>G3XWF7_ASPNA</name>
<proteinExistence type="predicted"/>
<feature type="region of interest" description="Disordered" evidence="1">
    <location>
        <begin position="266"/>
        <end position="307"/>
    </location>
</feature>
<dbReference type="HOGENOM" id="CLU_727572_0_0_1"/>
<dbReference type="EMBL" id="ACJE01000006">
    <property type="protein sequence ID" value="EHA25560.1"/>
    <property type="molecule type" value="Genomic_DNA"/>
</dbReference>
<accession>G3XWF7</accession>
<organism evidence="2 3">
    <name type="scientific">Aspergillus niger (strain ATCC 1015 / CBS 113.46 / FGSC A1144 / LSHB Ac4 / NCTC 3858a / NRRL 328 / USDA 3528.7)</name>
    <dbReference type="NCBI Taxonomy" id="380704"/>
    <lineage>
        <taxon>Eukaryota</taxon>
        <taxon>Fungi</taxon>
        <taxon>Dikarya</taxon>
        <taxon>Ascomycota</taxon>
        <taxon>Pezizomycotina</taxon>
        <taxon>Eurotiomycetes</taxon>
        <taxon>Eurotiomycetidae</taxon>
        <taxon>Eurotiales</taxon>
        <taxon>Aspergillaceae</taxon>
        <taxon>Aspergillus</taxon>
        <taxon>Aspergillus subgen. Circumdati</taxon>
    </lineage>
</organism>
<sequence length="380" mass="42232">MPLNSARARCDCGVQGEKWESPTIFASSLTYIGCPIPLATQSLTKVAISTRFSPSYQLVSVGKKGRTGCQLTLPYRLPSLIIDNPEKDSVPLFVSQSIEGSSGYSKSLLELRGYVMAQRLHTINKVAHPLFSPLETEKLKFITLEHMPDPSRAKPTGYTRIADVILKSNLGLEEAHMISDRFGLAPSASQGGVYFQGTCRYEFSGIQFERDQRVREGKKKKKKGKEEKQKKIFLNEAPCSSSLTHLWKHQWDCWNVQSLSGDLATGRIPSSSPGGESPSRWGAAGWLQSPARPMRPPNRSRPSPWPQRGVKFKTTLFRFSVDESRDPDSPVLQMIDRSQLSACVFPIPPSSLTYSPPLYTKPNGGGKNAYLHGNPTPHYY</sequence>
<dbReference type="AlphaFoldDB" id="G3XWF7"/>
<comment type="caution">
    <text evidence="2">The sequence shown here is derived from an EMBL/GenBank/DDBJ whole genome shotgun (WGS) entry which is preliminary data.</text>
</comment>
<dbReference type="Proteomes" id="UP000009038">
    <property type="component" value="Unassembled WGS sequence"/>
</dbReference>
<protein>
    <submittedName>
        <fullName evidence="2">Uncharacterized protein</fullName>
    </submittedName>
</protein>
<reference evidence="2 3" key="1">
    <citation type="journal article" date="2011" name="Genome Res.">
        <title>Comparative genomics of citric-acid-producing Aspergillus niger ATCC 1015 versus enzyme-producing CBS 513.88.</title>
        <authorList>
            <person name="Andersen M.R."/>
            <person name="Salazar M.P."/>
            <person name="Schaap P.J."/>
            <person name="van de Vondervoort P.J."/>
            <person name="Culley D."/>
            <person name="Thykaer J."/>
            <person name="Frisvad J.C."/>
            <person name="Nielsen K.F."/>
            <person name="Albang R."/>
            <person name="Albermann K."/>
            <person name="Berka R.M."/>
            <person name="Braus G.H."/>
            <person name="Braus-Stromeyer S.A."/>
            <person name="Corrochano L.M."/>
            <person name="Dai Z."/>
            <person name="van Dijck P.W."/>
            <person name="Hofmann G."/>
            <person name="Lasure L.L."/>
            <person name="Magnuson J.K."/>
            <person name="Menke H."/>
            <person name="Meijer M."/>
            <person name="Meijer S.L."/>
            <person name="Nielsen J.B."/>
            <person name="Nielsen M.L."/>
            <person name="van Ooyen A.J."/>
            <person name="Pel H.J."/>
            <person name="Poulsen L."/>
            <person name="Samson R.A."/>
            <person name="Stam H."/>
            <person name="Tsang A."/>
            <person name="van den Brink J.M."/>
            <person name="Atkins A."/>
            <person name="Aerts A."/>
            <person name="Shapiro H."/>
            <person name="Pangilinan J."/>
            <person name="Salamov A."/>
            <person name="Lou Y."/>
            <person name="Lindquist E."/>
            <person name="Lucas S."/>
            <person name="Grimwood J."/>
            <person name="Grigoriev I.V."/>
            <person name="Kubicek C.P."/>
            <person name="Martinez D."/>
            <person name="van Peij N.N."/>
            <person name="Roubos J.A."/>
            <person name="Nielsen J."/>
            <person name="Baker S.E."/>
        </authorList>
    </citation>
    <scope>NUCLEOTIDE SEQUENCE [LARGE SCALE GENOMIC DNA]</scope>
    <source>
        <strain evidence="3">ATCC 1015 / CBS 113.46 / FGSC A1144 / LSHB Ac4 / NCTC 3858a / NRRL 328 / USDA 3528.7</strain>
    </source>
</reference>
<evidence type="ECO:0000256" key="1">
    <source>
        <dbReference type="SAM" id="MobiDB-lite"/>
    </source>
</evidence>
<gene>
    <name evidence="2" type="ORF">ASPNIDRAFT_42074</name>
</gene>